<dbReference type="InterPro" id="IPR058980">
    <property type="entry name" value="Glyco_transf_N"/>
</dbReference>
<dbReference type="PROSITE" id="PS00375">
    <property type="entry name" value="UDPGT"/>
    <property type="match status" value="1"/>
</dbReference>
<keyword evidence="3 4" id="KW-0808">Transferase</keyword>
<dbReference type="Pfam" id="PF26168">
    <property type="entry name" value="Glyco_transf_N"/>
    <property type="match status" value="1"/>
</dbReference>
<keyword evidence="8" id="KW-1185">Reference proteome</keyword>
<dbReference type="GO" id="GO:0035251">
    <property type="term" value="F:UDP-glucosyltransferase activity"/>
    <property type="evidence" value="ECO:0007669"/>
    <property type="project" value="TreeGrafter"/>
</dbReference>
<evidence type="ECO:0000256" key="2">
    <source>
        <dbReference type="ARBA" id="ARBA00022676"/>
    </source>
</evidence>
<dbReference type="Gene3D" id="3.40.50.2000">
    <property type="entry name" value="Glycogen Phosphorylase B"/>
    <property type="match status" value="2"/>
</dbReference>
<dbReference type="Proteomes" id="UP000323000">
    <property type="component" value="Chromosome 1"/>
</dbReference>
<dbReference type="AlphaFoldDB" id="A0A5C7IV47"/>
<evidence type="ECO:0000313" key="7">
    <source>
        <dbReference type="EMBL" id="TXG73197.1"/>
    </source>
</evidence>
<dbReference type="InterPro" id="IPR002213">
    <property type="entry name" value="UDP_glucos_trans"/>
</dbReference>
<dbReference type="OrthoDB" id="5835829at2759"/>
<comment type="caution">
    <text evidence="7">The sequence shown here is derived from an EMBL/GenBank/DDBJ whole genome shotgun (WGS) entry which is preliminary data.</text>
</comment>
<keyword evidence="2 4" id="KW-0328">Glycosyltransferase</keyword>
<dbReference type="EC" id="2.4.1.-" evidence="5"/>
<evidence type="ECO:0000313" key="8">
    <source>
        <dbReference type="Proteomes" id="UP000323000"/>
    </source>
</evidence>
<dbReference type="InterPro" id="IPR035595">
    <property type="entry name" value="UDP_glycos_trans_CS"/>
</dbReference>
<dbReference type="CDD" id="cd03784">
    <property type="entry name" value="GT1_Gtf-like"/>
    <property type="match status" value="1"/>
</dbReference>
<name>A0A5C7IV47_9ROSI</name>
<accession>A0A5C7IV47</accession>
<sequence>MAETKENIVMFPFMAQGHIIPFLALAFQLEKTNKYTITFVNTKKNINKLRSSLPPNSSFNLVEIPFDSSDHNLPPDTENTDSIPYNLVPILIEATLSFKPHFRKLVSGLVSEQNGQKKPLCIITGIFFGWCAEIAHELGVFHALFIAGGGFGFACYYSMWMNLPHKNTDSDEFLLPDFPEASRIHVTQLTDYLRVADGSDCFSVSMQKLLTLWRNVDGILVNTVEELDKIGLMYFRREICPQVWPIGPLLLSTGSKDRAGKQLGISSPVCKNWLDTKPCSSVLYVSFGSQNTIAPSQMMELALALEASGKDFIWVVRPPSGFDINSEFKANEWLPEGFEERIKLSRKGLVVHNWAPQVDILSHESVSAFLSHCGWNSVLESLSHGVPIMGWPMAAEQFYNVKLLEEEIGVCVEVARGKICEVKHEEVVAKIELVMNETEKGKEMKRKACEAKEIIKNAIKDEKNYKGSSTKAMDEFFNAAFTMRESTLG</sequence>
<dbReference type="FunFam" id="3.40.50.2000:FF:000103">
    <property type="entry name" value="Glycosyltransferase"/>
    <property type="match status" value="1"/>
</dbReference>
<dbReference type="PANTHER" id="PTHR48047:SF61">
    <property type="entry name" value="OS04G0273600 PROTEIN"/>
    <property type="match status" value="1"/>
</dbReference>
<comment type="similarity">
    <text evidence="1 4">Belongs to the UDP-glycosyltransferase family.</text>
</comment>
<evidence type="ECO:0000256" key="5">
    <source>
        <dbReference type="RuleBase" id="RU362057"/>
    </source>
</evidence>
<evidence type="ECO:0000256" key="1">
    <source>
        <dbReference type="ARBA" id="ARBA00009995"/>
    </source>
</evidence>
<protein>
    <recommendedName>
        <fullName evidence="5">Glycosyltransferase</fullName>
        <ecNumber evidence="5">2.4.1.-</ecNumber>
    </recommendedName>
</protein>
<dbReference type="Pfam" id="PF00201">
    <property type="entry name" value="UDPGT"/>
    <property type="match status" value="1"/>
</dbReference>
<dbReference type="EMBL" id="VAHF01000001">
    <property type="protein sequence ID" value="TXG73197.1"/>
    <property type="molecule type" value="Genomic_DNA"/>
</dbReference>
<reference evidence="8" key="1">
    <citation type="journal article" date="2019" name="Gigascience">
        <title>De novo genome assembly of the endangered Acer yangbiense, a plant species with extremely small populations endemic to Yunnan Province, China.</title>
        <authorList>
            <person name="Yang J."/>
            <person name="Wariss H.M."/>
            <person name="Tao L."/>
            <person name="Zhang R."/>
            <person name="Yun Q."/>
            <person name="Hollingsworth P."/>
            <person name="Dao Z."/>
            <person name="Luo G."/>
            <person name="Guo H."/>
            <person name="Ma Y."/>
            <person name="Sun W."/>
        </authorList>
    </citation>
    <scope>NUCLEOTIDE SEQUENCE [LARGE SCALE GENOMIC DNA]</scope>
    <source>
        <strain evidence="8">cv. Malutang</strain>
    </source>
</reference>
<evidence type="ECO:0000256" key="3">
    <source>
        <dbReference type="ARBA" id="ARBA00022679"/>
    </source>
</evidence>
<feature type="domain" description="Glycosyltransferase N-terminal" evidence="6">
    <location>
        <begin position="8"/>
        <end position="228"/>
    </location>
</feature>
<evidence type="ECO:0000259" key="6">
    <source>
        <dbReference type="Pfam" id="PF26168"/>
    </source>
</evidence>
<dbReference type="SUPFAM" id="SSF53756">
    <property type="entry name" value="UDP-Glycosyltransferase/glycogen phosphorylase"/>
    <property type="match status" value="1"/>
</dbReference>
<organism evidence="7 8">
    <name type="scientific">Acer yangbiense</name>
    <dbReference type="NCBI Taxonomy" id="1000413"/>
    <lineage>
        <taxon>Eukaryota</taxon>
        <taxon>Viridiplantae</taxon>
        <taxon>Streptophyta</taxon>
        <taxon>Embryophyta</taxon>
        <taxon>Tracheophyta</taxon>
        <taxon>Spermatophyta</taxon>
        <taxon>Magnoliopsida</taxon>
        <taxon>eudicotyledons</taxon>
        <taxon>Gunneridae</taxon>
        <taxon>Pentapetalae</taxon>
        <taxon>rosids</taxon>
        <taxon>malvids</taxon>
        <taxon>Sapindales</taxon>
        <taxon>Sapindaceae</taxon>
        <taxon>Hippocastanoideae</taxon>
        <taxon>Acereae</taxon>
        <taxon>Acer</taxon>
    </lineage>
</organism>
<proteinExistence type="inferred from homology"/>
<dbReference type="PANTHER" id="PTHR48047">
    <property type="entry name" value="GLYCOSYLTRANSFERASE"/>
    <property type="match status" value="1"/>
</dbReference>
<dbReference type="FunFam" id="3.40.50.2000:FF:000064">
    <property type="entry name" value="Glycosyltransferase"/>
    <property type="match status" value="1"/>
</dbReference>
<evidence type="ECO:0000256" key="4">
    <source>
        <dbReference type="RuleBase" id="RU003718"/>
    </source>
</evidence>
<gene>
    <name evidence="7" type="ORF">EZV62_001776</name>
</gene>